<feature type="compositionally biased region" description="Basic residues" evidence="6">
    <location>
        <begin position="291"/>
        <end position="300"/>
    </location>
</feature>
<dbReference type="GO" id="GO:0005654">
    <property type="term" value="C:nucleoplasm"/>
    <property type="evidence" value="ECO:0007669"/>
    <property type="project" value="UniProtKB-SubCell"/>
</dbReference>
<comment type="subcellular location">
    <subcellularLocation>
        <location evidence="5">Nucleus</location>
        <location evidence="5">Nucleolus</location>
    </subcellularLocation>
    <subcellularLocation>
        <location evidence="5">Nucleus</location>
        <location evidence="5">Nucleoplasm</location>
    </subcellularLocation>
</comment>
<dbReference type="PANTHER" id="PTHR14211:SF7">
    <property type="entry name" value="RIBOSOME BIOGENESIS PROTEIN NOP53"/>
    <property type="match status" value="1"/>
</dbReference>
<dbReference type="PANTHER" id="PTHR14211">
    <property type="entry name" value="GLIOMA SUPPRESSOR CANDIDATE REGION GENE 2"/>
    <property type="match status" value="1"/>
</dbReference>
<dbReference type="EMBL" id="QDEB01052649">
    <property type="protein sequence ID" value="RZC37451.1"/>
    <property type="molecule type" value="Genomic_DNA"/>
</dbReference>
<dbReference type="GO" id="GO:0005730">
    <property type="term" value="C:nucleolus"/>
    <property type="evidence" value="ECO:0007669"/>
    <property type="project" value="UniProtKB-SubCell"/>
</dbReference>
<comment type="caution">
    <text evidence="7">The sequence shown here is derived from an EMBL/GenBank/DDBJ whole genome shotgun (WGS) entry which is preliminary data.</text>
</comment>
<comment type="function">
    <text evidence="5">May play a role in ribosome biogenesis.</text>
</comment>
<evidence type="ECO:0000256" key="3">
    <source>
        <dbReference type="ARBA" id="ARBA00022517"/>
    </source>
</evidence>
<dbReference type="GO" id="GO:0008097">
    <property type="term" value="F:5S rRNA binding"/>
    <property type="evidence" value="ECO:0007669"/>
    <property type="project" value="TreeGrafter"/>
</dbReference>
<evidence type="ECO:0000256" key="2">
    <source>
        <dbReference type="ARBA" id="ARBA00018339"/>
    </source>
</evidence>
<sequence>MLSTTVKKKRVSKKNKSSWRKHVNINDVEEFLEDQRLEERLGPPLATLTNDELFKVETKPSEELSAKERKKLKLSRPPRCFAVLQPHTNVPDPIKKRNRVRTKEERKNELIKKKEASDLLKGIVKHRKLQAVRDRKVTEDRKAAEPKRGEFNRNIWDEKDLADKDNWLFKETIKHNLRGTGKLRKTVKNPERKKASILPSVELPHPGTSYNPSFGDHQDLLKIVTEKESAIIKEQNHLNRVTRDMFSKMTAEKHDSTWLKEMSEGLPQEGKQDEEVESDDEYKSLNPPVKNTKKTLKQRRKQREQLKLGLLKKTLKLEKKKVTDIHQLKILNKDIEKTEIKSNILREKRKKMRLLKKKEPKRLSATKFEETEIEFNMGQDIAGNLRNLKKEGNLLTDRFKSLQKRNIVEPSTRRHRKKGKVKIYTKPGHKEDWIKTVAR</sequence>
<proteinExistence type="inferred from homology"/>
<dbReference type="Pfam" id="PF07767">
    <property type="entry name" value="Nop53"/>
    <property type="match status" value="1"/>
</dbReference>
<dbReference type="PIRSF" id="PIRSF017302">
    <property type="entry name" value="Gltscr2"/>
    <property type="match status" value="1"/>
</dbReference>
<organism evidence="7 8">
    <name type="scientific">Asbolus verrucosus</name>
    <name type="common">Desert ironclad beetle</name>
    <dbReference type="NCBI Taxonomy" id="1661398"/>
    <lineage>
        <taxon>Eukaryota</taxon>
        <taxon>Metazoa</taxon>
        <taxon>Ecdysozoa</taxon>
        <taxon>Arthropoda</taxon>
        <taxon>Hexapoda</taxon>
        <taxon>Insecta</taxon>
        <taxon>Pterygota</taxon>
        <taxon>Neoptera</taxon>
        <taxon>Endopterygota</taxon>
        <taxon>Coleoptera</taxon>
        <taxon>Polyphaga</taxon>
        <taxon>Cucujiformia</taxon>
        <taxon>Tenebrionidae</taxon>
        <taxon>Pimeliinae</taxon>
        <taxon>Asbolus</taxon>
    </lineage>
</organism>
<keyword evidence="4 5" id="KW-0539">Nucleus</keyword>
<dbReference type="InterPro" id="IPR011687">
    <property type="entry name" value="Nop53/GLTSCR2"/>
</dbReference>
<evidence type="ECO:0000313" key="7">
    <source>
        <dbReference type="EMBL" id="RZC37451.1"/>
    </source>
</evidence>
<accession>A0A482VWW8</accession>
<gene>
    <name evidence="7" type="ORF">BDFB_003251</name>
</gene>
<dbReference type="GO" id="GO:0006364">
    <property type="term" value="P:rRNA processing"/>
    <property type="evidence" value="ECO:0007669"/>
    <property type="project" value="TreeGrafter"/>
</dbReference>
<comment type="similarity">
    <text evidence="1 5">Belongs to the NOP53 family.</text>
</comment>
<feature type="region of interest" description="Disordered" evidence="6">
    <location>
        <begin position="263"/>
        <end position="300"/>
    </location>
</feature>
<evidence type="ECO:0000313" key="8">
    <source>
        <dbReference type="Proteomes" id="UP000292052"/>
    </source>
</evidence>
<keyword evidence="8" id="KW-1185">Reference proteome</keyword>
<protein>
    <recommendedName>
        <fullName evidence="2 5">Ribosome biogenesis protein NOP53</fullName>
    </recommendedName>
</protein>
<dbReference type="GO" id="GO:0000027">
    <property type="term" value="P:ribosomal large subunit assembly"/>
    <property type="evidence" value="ECO:0007669"/>
    <property type="project" value="UniProtKB-UniRule"/>
</dbReference>
<dbReference type="AlphaFoldDB" id="A0A482VWW8"/>
<dbReference type="Proteomes" id="UP000292052">
    <property type="component" value="Unassembled WGS sequence"/>
</dbReference>
<dbReference type="OrthoDB" id="5072at2759"/>
<dbReference type="STRING" id="1661398.A0A482VWW8"/>
<evidence type="ECO:0000256" key="5">
    <source>
        <dbReference type="PIRNR" id="PIRNR017302"/>
    </source>
</evidence>
<name>A0A482VWW8_ASBVE</name>
<evidence type="ECO:0000256" key="1">
    <source>
        <dbReference type="ARBA" id="ARBA00008838"/>
    </source>
</evidence>
<keyword evidence="3 5" id="KW-0690">Ribosome biogenesis</keyword>
<feature type="region of interest" description="Disordered" evidence="6">
    <location>
        <begin position="86"/>
        <end position="108"/>
    </location>
</feature>
<reference evidence="7 8" key="1">
    <citation type="submission" date="2017-03" db="EMBL/GenBank/DDBJ databases">
        <title>Genome of the blue death feigning beetle - Asbolus verrucosus.</title>
        <authorList>
            <person name="Rider S.D."/>
        </authorList>
    </citation>
    <scope>NUCLEOTIDE SEQUENCE [LARGE SCALE GENOMIC DNA]</scope>
    <source>
        <strain evidence="7">Butters</strain>
        <tissue evidence="7">Head and leg muscle</tissue>
    </source>
</reference>
<evidence type="ECO:0000256" key="4">
    <source>
        <dbReference type="ARBA" id="ARBA00023242"/>
    </source>
</evidence>
<evidence type="ECO:0000256" key="6">
    <source>
        <dbReference type="SAM" id="MobiDB-lite"/>
    </source>
</evidence>